<evidence type="ECO:0000256" key="4">
    <source>
        <dbReference type="ARBA" id="ARBA00023027"/>
    </source>
</evidence>
<comment type="similarity">
    <text evidence="1">Belongs to the iron-containing alcohol dehydrogenase family.</text>
</comment>
<dbReference type="Gene3D" id="1.20.1090.10">
    <property type="entry name" value="Dehydroquinate synthase-like - alpha domain"/>
    <property type="match status" value="1"/>
</dbReference>
<name>A0A6J6WWZ1_9ZZZZ</name>
<dbReference type="NCBIfam" id="NF006941">
    <property type="entry name" value="PRK09423.1"/>
    <property type="match status" value="1"/>
</dbReference>
<dbReference type="PANTHER" id="PTHR43616">
    <property type="entry name" value="GLYCEROL DEHYDROGENASE"/>
    <property type="match status" value="1"/>
</dbReference>
<dbReference type="GO" id="GO:0016614">
    <property type="term" value="F:oxidoreductase activity, acting on CH-OH group of donors"/>
    <property type="evidence" value="ECO:0007669"/>
    <property type="project" value="InterPro"/>
</dbReference>
<gene>
    <name evidence="6" type="ORF">UFOPK2992_00166</name>
</gene>
<dbReference type="Pfam" id="PF00465">
    <property type="entry name" value="Fe-ADH"/>
    <property type="match status" value="1"/>
</dbReference>
<evidence type="ECO:0000256" key="1">
    <source>
        <dbReference type="ARBA" id="ARBA00007358"/>
    </source>
</evidence>
<sequence>MTDQQDPNSPKPMLAVFCAPSRYVQGANATAELGSVLSAMGLNGPALIVASARIEAELGATWAHTLGSAGIPFVVHRFNGECTQDEIDAGVAAARTAGSTTVIGAGGGKALDTSRAIAAECDISAVNCPTLASSDAPCSALSVVYAADGSVDRYLFYRRNPDLVLVDTTIIAAAPARYLVGGMGDAVATWFEARTVIEAHRPNQLQGATTRAAEALAKLCYETLLADGPAALAAVRANSVTPALERIVEANTLLSGLGFESGGLAIAHSVHNGLTTAAGTHSFLHGEKVAFGLLVQLVVEGRPHSEFVDVVRFNRAVGLPTSLAEVGLANAELDLLRVIAARTVAAGETAHNEPFTVNASMILDGIRGADSLSRSIS</sequence>
<dbReference type="PIRSF" id="PIRSF000112">
    <property type="entry name" value="Glycerol_dehydrogenase"/>
    <property type="match status" value="1"/>
</dbReference>
<dbReference type="GO" id="GO:0046872">
    <property type="term" value="F:metal ion binding"/>
    <property type="evidence" value="ECO:0007669"/>
    <property type="project" value="UniProtKB-KW"/>
</dbReference>
<proteinExistence type="inferred from homology"/>
<dbReference type="CDD" id="cd08170">
    <property type="entry name" value="GlyDH"/>
    <property type="match status" value="1"/>
</dbReference>
<dbReference type="InterPro" id="IPR016205">
    <property type="entry name" value="Glycerol_DH"/>
</dbReference>
<dbReference type="AlphaFoldDB" id="A0A6J6WWZ1"/>
<dbReference type="InterPro" id="IPR018211">
    <property type="entry name" value="ADH_Fe_CS"/>
</dbReference>
<keyword evidence="4" id="KW-0520">NAD</keyword>
<protein>
    <submittedName>
        <fullName evidence="6">Unannotated protein</fullName>
    </submittedName>
</protein>
<evidence type="ECO:0000259" key="5">
    <source>
        <dbReference type="Pfam" id="PF00465"/>
    </source>
</evidence>
<dbReference type="SUPFAM" id="SSF56796">
    <property type="entry name" value="Dehydroquinate synthase-like"/>
    <property type="match status" value="1"/>
</dbReference>
<dbReference type="Gene3D" id="3.40.50.1970">
    <property type="match status" value="1"/>
</dbReference>
<keyword evidence="2" id="KW-0479">Metal-binding</keyword>
<feature type="domain" description="Alcohol dehydrogenase iron-type/glycerol dehydrogenase GldA" evidence="5">
    <location>
        <begin position="20"/>
        <end position="168"/>
    </location>
</feature>
<evidence type="ECO:0000256" key="2">
    <source>
        <dbReference type="ARBA" id="ARBA00022723"/>
    </source>
</evidence>
<dbReference type="EMBL" id="CAFAAI010000012">
    <property type="protein sequence ID" value="CAB4787614.1"/>
    <property type="molecule type" value="Genomic_DNA"/>
</dbReference>
<evidence type="ECO:0000256" key="3">
    <source>
        <dbReference type="ARBA" id="ARBA00023002"/>
    </source>
</evidence>
<dbReference type="PROSITE" id="PS00913">
    <property type="entry name" value="ADH_IRON_1"/>
    <property type="match status" value="1"/>
</dbReference>
<evidence type="ECO:0000313" key="6">
    <source>
        <dbReference type="EMBL" id="CAB4787614.1"/>
    </source>
</evidence>
<keyword evidence="3" id="KW-0560">Oxidoreductase</keyword>
<reference evidence="6" key="1">
    <citation type="submission" date="2020-05" db="EMBL/GenBank/DDBJ databases">
        <authorList>
            <person name="Chiriac C."/>
            <person name="Salcher M."/>
            <person name="Ghai R."/>
            <person name="Kavagutti S V."/>
        </authorList>
    </citation>
    <scope>NUCLEOTIDE SEQUENCE</scope>
</reference>
<organism evidence="6">
    <name type="scientific">freshwater metagenome</name>
    <dbReference type="NCBI Taxonomy" id="449393"/>
    <lineage>
        <taxon>unclassified sequences</taxon>
        <taxon>metagenomes</taxon>
        <taxon>ecological metagenomes</taxon>
    </lineage>
</organism>
<accession>A0A6J6WWZ1</accession>
<dbReference type="InterPro" id="IPR001670">
    <property type="entry name" value="ADH_Fe/GldA"/>
</dbReference>
<dbReference type="PANTHER" id="PTHR43616:SF5">
    <property type="entry name" value="GLYCEROL DEHYDROGENASE 1"/>
    <property type="match status" value="1"/>
</dbReference>